<dbReference type="GO" id="GO:0016773">
    <property type="term" value="F:phosphotransferase activity, alcohol group as acceptor"/>
    <property type="evidence" value="ECO:0007669"/>
    <property type="project" value="InterPro"/>
</dbReference>
<dbReference type="PANTHER" id="PTHR30605:SF0">
    <property type="entry name" value="ANHYDRO-N-ACETYLMURAMIC ACID KINASE"/>
    <property type="match status" value="1"/>
</dbReference>
<dbReference type="AlphaFoldDB" id="A0A831L9Q1"/>
<dbReference type="GO" id="GO:0005524">
    <property type="term" value="F:ATP binding"/>
    <property type="evidence" value="ECO:0007669"/>
    <property type="project" value="InterPro"/>
</dbReference>
<dbReference type="EMBL" id="DSDK01000188">
    <property type="protein sequence ID" value="HDR50634.1"/>
    <property type="molecule type" value="Genomic_DNA"/>
</dbReference>
<dbReference type="EC" id="2.7.1.170" evidence="1"/>
<dbReference type="PANTHER" id="PTHR30605">
    <property type="entry name" value="ANHYDRO-N-ACETYLMURAMIC ACID KINASE"/>
    <property type="match status" value="1"/>
</dbReference>
<dbReference type="Pfam" id="PF03702">
    <property type="entry name" value="AnmK"/>
    <property type="match status" value="1"/>
</dbReference>
<accession>A0A831L9Q1</accession>
<organism evidence="1">
    <name type="scientific">Mariniphaga anaerophila</name>
    <dbReference type="NCBI Taxonomy" id="1484053"/>
    <lineage>
        <taxon>Bacteria</taxon>
        <taxon>Pseudomonadati</taxon>
        <taxon>Bacteroidota</taxon>
        <taxon>Bacteroidia</taxon>
        <taxon>Marinilabiliales</taxon>
        <taxon>Prolixibacteraceae</taxon>
        <taxon>Mariniphaga</taxon>
    </lineage>
</organism>
<evidence type="ECO:0000313" key="1">
    <source>
        <dbReference type="EMBL" id="HDR50634.1"/>
    </source>
</evidence>
<proteinExistence type="predicted"/>
<dbReference type="Proteomes" id="UP000886047">
    <property type="component" value="Unassembled WGS sequence"/>
</dbReference>
<keyword evidence="1" id="KW-0418">Kinase</keyword>
<comment type="caution">
    <text evidence="1">The sequence shown here is derived from an EMBL/GenBank/DDBJ whole genome shotgun (WGS) entry which is preliminary data.</text>
</comment>
<dbReference type="GO" id="GO:0009254">
    <property type="term" value="P:peptidoglycan turnover"/>
    <property type="evidence" value="ECO:0007669"/>
    <property type="project" value="InterPro"/>
</dbReference>
<keyword evidence="1" id="KW-0808">Transferase</keyword>
<dbReference type="NCBIfam" id="NF007144">
    <property type="entry name" value="PRK09585.2-3"/>
    <property type="match status" value="1"/>
</dbReference>
<protein>
    <submittedName>
        <fullName evidence="1">Anhydro-N-acetylmuramic acid kinase</fullName>
        <ecNumber evidence="1">2.7.1.170</ecNumber>
    </submittedName>
</protein>
<sequence length="361" mass="40243">MKPRSGNKWLVVGAMSGTSLDGLDLAAVEFRRNENRWNFSIVAAETVKYAAEWEEKLRTAPELPGEKLIELHNIYGQFTGQKINRFVKNHQLKPDLIASHGHTVFHQPEKGFTFQAGNGACIAAETGITTVADFRTADVTLGGQGAPLVPVGDRLLFPEYESCLNLGGFANISFEKNGKRIAFDICPVNFILNDLARRLGKPFDENGELGRKGTIDNQLLEKLNRLDFYNQLAPKSLGKEWMDKHFFPVIRESNLSVQEKLRTAYEHIALQIAKATPATGKMLVTGGGAFNSFLMERFRQHLKCEIVIPPPEIINFKEALVFAFLGLLRFLGEINCYASVTGAKRDSSAGVIYQENRLKIL</sequence>
<dbReference type="Gene3D" id="3.30.420.40">
    <property type="match status" value="2"/>
</dbReference>
<dbReference type="InterPro" id="IPR005338">
    <property type="entry name" value="Anhydro_N_Ac-Mur_kinase"/>
</dbReference>
<name>A0A831L9Q1_9BACT</name>
<dbReference type="GO" id="GO:0016301">
    <property type="term" value="F:kinase activity"/>
    <property type="evidence" value="ECO:0007669"/>
    <property type="project" value="UniProtKB-KW"/>
</dbReference>
<dbReference type="SUPFAM" id="SSF53067">
    <property type="entry name" value="Actin-like ATPase domain"/>
    <property type="match status" value="1"/>
</dbReference>
<reference evidence="1" key="1">
    <citation type="journal article" date="2020" name="mSystems">
        <title>Genome- and Community-Level Interaction Insights into Carbon Utilization and Element Cycling Functions of Hydrothermarchaeota in Hydrothermal Sediment.</title>
        <authorList>
            <person name="Zhou Z."/>
            <person name="Liu Y."/>
            <person name="Xu W."/>
            <person name="Pan J."/>
            <person name="Luo Z.H."/>
            <person name="Li M."/>
        </authorList>
    </citation>
    <scope>NUCLEOTIDE SEQUENCE [LARGE SCALE GENOMIC DNA]</scope>
    <source>
        <strain evidence="1">SpSt-1217</strain>
    </source>
</reference>
<dbReference type="GO" id="GO:0006040">
    <property type="term" value="P:amino sugar metabolic process"/>
    <property type="evidence" value="ECO:0007669"/>
    <property type="project" value="InterPro"/>
</dbReference>
<dbReference type="InterPro" id="IPR043129">
    <property type="entry name" value="ATPase_NBD"/>
</dbReference>
<gene>
    <name evidence="1" type="ORF">ENN90_03305</name>
</gene>